<reference evidence="1" key="1">
    <citation type="submission" date="2021-06" db="EMBL/GenBank/DDBJ databases">
        <authorList>
            <person name="Kallberg Y."/>
            <person name="Tangrot J."/>
            <person name="Rosling A."/>
        </authorList>
    </citation>
    <scope>NUCLEOTIDE SEQUENCE</scope>
    <source>
        <strain evidence="1">MA461A</strain>
    </source>
</reference>
<accession>A0ACA9Q1P6</accession>
<protein>
    <submittedName>
        <fullName evidence="1">14499_t:CDS:1</fullName>
    </submittedName>
</protein>
<gene>
    <name evidence="1" type="ORF">RPERSI_LOCUS12050</name>
</gene>
<proteinExistence type="predicted"/>
<organism evidence="1 2">
    <name type="scientific">Racocetra persica</name>
    <dbReference type="NCBI Taxonomy" id="160502"/>
    <lineage>
        <taxon>Eukaryota</taxon>
        <taxon>Fungi</taxon>
        <taxon>Fungi incertae sedis</taxon>
        <taxon>Mucoromycota</taxon>
        <taxon>Glomeromycotina</taxon>
        <taxon>Glomeromycetes</taxon>
        <taxon>Diversisporales</taxon>
        <taxon>Gigasporaceae</taxon>
        <taxon>Racocetra</taxon>
    </lineage>
</organism>
<dbReference type="Proteomes" id="UP000789920">
    <property type="component" value="Unassembled WGS sequence"/>
</dbReference>
<name>A0ACA9Q1P6_9GLOM</name>
<sequence length="264" mass="29901">ESDLDNTHSYDKQLDELSNENNKYQSKEFLLKLSIKTENNNILSAKRLTILADSCSEFYNQILFDIQFQLNNIAITQNDYVLAYKVTKETGTRTQIINEEILKMNELADINMLPSYAIFTLPPKTREMSSSNQALSNCPQLLVNSSLQLLSQMLSQSSLQLFPQLSSQLFSQSLLQTPLQATSQISLQTNNFSSQPLNNFFLNSSNISLQMSPNVSLQISSNILLQMLPNIPLQIPPLYKLSSQLLPNISSQPYFMPFSIFPNL</sequence>
<comment type="caution">
    <text evidence="1">The sequence shown here is derived from an EMBL/GenBank/DDBJ whole genome shotgun (WGS) entry which is preliminary data.</text>
</comment>
<dbReference type="EMBL" id="CAJVQC010025436">
    <property type="protein sequence ID" value="CAG8729906.1"/>
    <property type="molecule type" value="Genomic_DNA"/>
</dbReference>
<evidence type="ECO:0000313" key="1">
    <source>
        <dbReference type="EMBL" id="CAG8729906.1"/>
    </source>
</evidence>
<keyword evidence="2" id="KW-1185">Reference proteome</keyword>
<feature type="non-terminal residue" evidence="1">
    <location>
        <position position="1"/>
    </location>
</feature>
<evidence type="ECO:0000313" key="2">
    <source>
        <dbReference type="Proteomes" id="UP000789920"/>
    </source>
</evidence>